<dbReference type="PROSITE" id="PS51375">
    <property type="entry name" value="PPR"/>
    <property type="match status" value="5"/>
</dbReference>
<proteinExistence type="predicted"/>
<dbReference type="Proteomes" id="UP001174677">
    <property type="component" value="Chromosome 9"/>
</dbReference>
<evidence type="ECO:0000256" key="1">
    <source>
        <dbReference type="ARBA" id="ARBA00022737"/>
    </source>
</evidence>
<keyword evidence="1" id="KW-0677">Repeat</keyword>
<feature type="repeat" description="PPR" evidence="2">
    <location>
        <begin position="222"/>
        <end position="256"/>
    </location>
</feature>
<dbReference type="InterPro" id="IPR011990">
    <property type="entry name" value="TPR-like_helical_dom_sf"/>
</dbReference>
<comment type="caution">
    <text evidence="3">The sequence shown here is derived from an EMBL/GenBank/DDBJ whole genome shotgun (WGS) entry which is preliminary data.</text>
</comment>
<dbReference type="InterPro" id="IPR002885">
    <property type="entry name" value="PPR_rpt"/>
</dbReference>
<dbReference type="Gene3D" id="1.25.40.10">
    <property type="entry name" value="Tetratricopeptide repeat domain"/>
    <property type="match status" value="3"/>
</dbReference>
<evidence type="ECO:0000256" key="2">
    <source>
        <dbReference type="PROSITE-ProRule" id="PRU00708"/>
    </source>
</evidence>
<dbReference type="InterPro" id="IPR046960">
    <property type="entry name" value="PPR_At4g14850-like_plant"/>
</dbReference>
<feature type="repeat" description="PPR" evidence="2">
    <location>
        <begin position="386"/>
        <end position="420"/>
    </location>
</feature>
<feature type="repeat" description="PPR" evidence="2">
    <location>
        <begin position="421"/>
        <end position="455"/>
    </location>
</feature>
<organism evidence="3 4">
    <name type="scientific">Hevea brasiliensis</name>
    <name type="common">Para rubber tree</name>
    <name type="synonym">Siphonia brasiliensis</name>
    <dbReference type="NCBI Taxonomy" id="3981"/>
    <lineage>
        <taxon>Eukaryota</taxon>
        <taxon>Viridiplantae</taxon>
        <taxon>Streptophyta</taxon>
        <taxon>Embryophyta</taxon>
        <taxon>Tracheophyta</taxon>
        <taxon>Spermatophyta</taxon>
        <taxon>Magnoliopsida</taxon>
        <taxon>eudicotyledons</taxon>
        <taxon>Gunneridae</taxon>
        <taxon>Pentapetalae</taxon>
        <taxon>rosids</taxon>
        <taxon>fabids</taxon>
        <taxon>Malpighiales</taxon>
        <taxon>Euphorbiaceae</taxon>
        <taxon>Crotonoideae</taxon>
        <taxon>Micrandreae</taxon>
        <taxon>Hevea</taxon>
    </lineage>
</organism>
<dbReference type="InterPro" id="IPR046848">
    <property type="entry name" value="E_motif"/>
</dbReference>
<dbReference type="NCBIfam" id="TIGR00756">
    <property type="entry name" value="PPR"/>
    <property type="match status" value="6"/>
</dbReference>
<evidence type="ECO:0008006" key="5">
    <source>
        <dbReference type="Google" id="ProtNLM"/>
    </source>
</evidence>
<feature type="repeat" description="PPR" evidence="2">
    <location>
        <begin position="284"/>
        <end position="314"/>
    </location>
</feature>
<accession>A0ABQ9LWE0</accession>
<dbReference type="PANTHER" id="PTHR47926">
    <property type="entry name" value="PENTATRICOPEPTIDE REPEAT-CONTAINING PROTEIN"/>
    <property type="match status" value="1"/>
</dbReference>
<name>A0ABQ9LWE0_HEVBR</name>
<evidence type="ECO:0000313" key="3">
    <source>
        <dbReference type="EMBL" id="KAJ9171190.1"/>
    </source>
</evidence>
<gene>
    <name evidence="3" type="ORF">P3X46_014586</name>
</gene>
<dbReference type="Pfam" id="PF20431">
    <property type="entry name" value="E_motif"/>
    <property type="match status" value="1"/>
</dbReference>
<dbReference type="PANTHER" id="PTHR47926:SF437">
    <property type="entry name" value="PENTACOTRIPEPTIDE-REPEAT REGION OF PRORP DOMAIN-CONTAINING PROTEIN"/>
    <property type="match status" value="1"/>
</dbReference>
<dbReference type="Pfam" id="PF13041">
    <property type="entry name" value="PPR_2"/>
    <property type="match status" value="2"/>
</dbReference>
<reference evidence="3" key="1">
    <citation type="journal article" date="2023" name="Plant Biotechnol. J.">
        <title>Chromosome-level wild Hevea brasiliensis genome provides new tools for genomic-assisted breeding and valuable loci to elevate rubber yield.</title>
        <authorList>
            <person name="Cheng H."/>
            <person name="Song X."/>
            <person name="Hu Y."/>
            <person name="Wu T."/>
            <person name="Yang Q."/>
            <person name="An Z."/>
            <person name="Feng S."/>
            <person name="Deng Z."/>
            <person name="Wu W."/>
            <person name="Zeng X."/>
            <person name="Tu M."/>
            <person name="Wang X."/>
            <person name="Huang H."/>
        </authorList>
    </citation>
    <scope>NUCLEOTIDE SEQUENCE</scope>
    <source>
        <strain evidence="3">MT/VB/25A 57/8</strain>
    </source>
</reference>
<keyword evidence="4" id="KW-1185">Reference proteome</keyword>
<dbReference type="EMBL" id="JARPOI010000009">
    <property type="protein sequence ID" value="KAJ9171190.1"/>
    <property type="molecule type" value="Genomic_DNA"/>
</dbReference>
<feature type="repeat" description="PPR" evidence="2">
    <location>
        <begin position="160"/>
        <end position="194"/>
    </location>
</feature>
<evidence type="ECO:0000313" key="4">
    <source>
        <dbReference type="Proteomes" id="UP001174677"/>
    </source>
</evidence>
<dbReference type="Pfam" id="PF01535">
    <property type="entry name" value="PPR"/>
    <property type="match status" value="6"/>
</dbReference>
<protein>
    <recommendedName>
        <fullName evidence="5">Pentacotripeptide-repeat region of PRORP domain-containing protein</fullName>
    </recommendedName>
</protein>
<sequence>MLEEGRQQQLLWSPVERKCLSLLQRTKTRETLLQIHALMLRNAIETNVNILTKFITTSASLAFVACIPEPLAIIRHARLMFDSRPHKDDTFLCNSMIKAHVGMLQFAESFTLYKDLRRGTGFLPDNFTFTVLAKSCGLSMAVWEGLEMHGHVVKIGFCLDLYVSTALVDMYARLGELGMARKLFDEMSERNLVSWTALIGGYVRSGDMGTARVLFDQMPTKDSAAYNAMLDGYVKVGDMDSARSLFNKMPDRNVISWTSMINGYCNSSDVLSARSLFDAMPEKNLFSWNAMISGYSQNKQPHEALRLFHEMQTSTSFGPDKVTIVSILPAIADLGALELGGWVHQFACMKKIDRATKVSTALVHMYAKCGEIFKARRVFDNMPKKEQASWNALINGYAVNGCGDEALKAFLEMQREGIKPNDITMIGVLSACNHGGLIEEGKRWFKAMNEFGLTPKIEHYGCMVDLLGRAGLLEEADKLIKSMPYEANEIILSSFLFACANSKDVMRAQKVLNEALNMEPLNDGNYVILRNLCAMQQRWRDVEEIKQLMRRNGAKKEAGSSAIEVDGRVSEFIAGGTEHPQWDSIQSVLGQLLMQMKDKGRKRCIF</sequence>